<evidence type="ECO:0000313" key="1">
    <source>
        <dbReference type="EMBL" id="VAW96365.1"/>
    </source>
</evidence>
<accession>A0A3B0ZS36</accession>
<reference evidence="1" key="1">
    <citation type="submission" date="2018-06" db="EMBL/GenBank/DDBJ databases">
        <authorList>
            <person name="Zhirakovskaya E."/>
        </authorList>
    </citation>
    <scope>NUCLEOTIDE SEQUENCE</scope>
</reference>
<proteinExistence type="predicted"/>
<dbReference type="EMBL" id="UOFT01000052">
    <property type="protein sequence ID" value="VAW96365.1"/>
    <property type="molecule type" value="Genomic_DNA"/>
</dbReference>
<protein>
    <submittedName>
        <fullName evidence="1">Uncharacterized protein</fullName>
    </submittedName>
</protein>
<name>A0A3B0ZS36_9ZZZZ</name>
<dbReference type="AlphaFoldDB" id="A0A3B0ZS36"/>
<gene>
    <name evidence="1" type="ORF">MNBD_GAMMA23-1752</name>
</gene>
<sequence length="314" mass="35154">MIIKISKLPLIAFLLYFGSFAFANPALNVSEDVFYKPFILAQVVKSADTAGITKKVEHALKKARFNIVGQYSPYPNTNIIVISSAKLRRYASQTENGIYAAVQRVTITTVDGSTQLSFTNPTYMAYAYRLKTDLADITQRLKKTLGYKKEFGSETGATKEALLRYQYRWMMMPNFTDRLELAEYGDQKTAINKVLQALKTNAAGVSKVYQIDLKGKNETIIGVQMKGLAETQCSGDEFVMKKIDFQQIKSTGHLPYEMVIQNGNVYALFAEFRIAMNFPDLSMMGKNSFMSIMCTPDAIIEALTLAAGSEVDNW</sequence>
<organism evidence="1">
    <name type="scientific">hydrothermal vent metagenome</name>
    <dbReference type="NCBI Taxonomy" id="652676"/>
    <lineage>
        <taxon>unclassified sequences</taxon>
        <taxon>metagenomes</taxon>
        <taxon>ecological metagenomes</taxon>
    </lineage>
</organism>